<feature type="compositionally biased region" description="Gly residues" evidence="8">
    <location>
        <begin position="170"/>
        <end position="196"/>
    </location>
</feature>
<dbReference type="KEGG" id="lww:115943842"/>
<dbReference type="PROSITE" id="PS51293">
    <property type="entry name" value="SANT"/>
    <property type="match status" value="1"/>
</dbReference>
<evidence type="ECO:0000256" key="7">
    <source>
        <dbReference type="ARBA" id="ARBA00081828"/>
    </source>
</evidence>
<name>A0A7F8RJJ6_LEPWE</name>
<proteinExistence type="inferred from homology"/>
<evidence type="ECO:0000259" key="9">
    <source>
        <dbReference type="PROSITE" id="PS51293"/>
    </source>
</evidence>
<keyword evidence="1" id="KW-0597">Phosphoprotein</keyword>
<dbReference type="InterPro" id="IPR001005">
    <property type="entry name" value="SANT/Myb"/>
</dbReference>
<gene>
    <name evidence="11" type="primary">LOC115943842</name>
</gene>
<dbReference type="GO" id="GO:0005634">
    <property type="term" value="C:nucleus"/>
    <property type="evidence" value="ECO:0007669"/>
    <property type="project" value="TreeGrafter"/>
</dbReference>
<evidence type="ECO:0000256" key="5">
    <source>
        <dbReference type="ARBA" id="ARBA00074058"/>
    </source>
</evidence>
<keyword evidence="3" id="KW-0539">Nucleus</keyword>
<dbReference type="Gene3D" id="1.10.10.60">
    <property type="entry name" value="Homeodomain-like"/>
    <property type="match status" value="1"/>
</dbReference>
<feature type="compositionally biased region" description="Low complexity" evidence="8">
    <location>
        <begin position="197"/>
        <end position="218"/>
    </location>
</feature>
<organism evidence="10 11">
    <name type="scientific">Leptonychotes weddellii</name>
    <name type="common">Weddell seal</name>
    <name type="synonym">Otaria weddellii</name>
    <dbReference type="NCBI Taxonomy" id="9713"/>
    <lineage>
        <taxon>Eukaryota</taxon>
        <taxon>Metazoa</taxon>
        <taxon>Chordata</taxon>
        <taxon>Craniata</taxon>
        <taxon>Vertebrata</taxon>
        <taxon>Euteleostomi</taxon>
        <taxon>Mammalia</taxon>
        <taxon>Eutheria</taxon>
        <taxon>Laurasiatheria</taxon>
        <taxon>Carnivora</taxon>
        <taxon>Caniformia</taxon>
        <taxon>Pinnipedia</taxon>
        <taxon>Phocidae</taxon>
        <taxon>Monachinae</taxon>
        <taxon>Lobodontini</taxon>
        <taxon>Leptonychotes</taxon>
    </lineage>
</organism>
<dbReference type="InterPro" id="IPR055315">
    <property type="entry name" value="Cramped-like"/>
</dbReference>
<sequence>MTEKHDPTGTAAESGEPGLRELRGGSAGASILVRRSPGAEGTCRGERRWVSASEAEGPHQRRGFCAVGARGPGLSGPAGSAGVRGTPGEPAKPGRCEALMKKDDSEVGRRRRRRGGRAQAAGQAGGRRRLAGGRGAPSPPPACPQDQHHFLRSSVRPQSKRLRKDSSCAGGSGGAGGSGPRGKGADGGGSSSGNGSGAVPAAPAGGSRSSSRNLGSSSGEKEEGKKARRQWESWSTEDKNTFFEGLYEHGKDFEAIQNNIALKYKKKGKPASMVKNKEQVRHFYYRTWHKITKYIDFDNGEVWLPPVSTCHACLSVINSPFLMLLFVSIASLIARSFRTFVSTNVTHF</sequence>
<reference evidence="11" key="1">
    <citation type="submission" date="2025-08" db="UniProtKB">
        <authorList>
            <consortium name="RefSeq"/>
        </authorList>
    </citation>
    <scope>IDENTIFICATION</scope>
    <source>
        <tissue evidence="11">Liver</tissue>
    </source>
</reference>
<feature type="domain" description="SANT" evidence="9">
    <location>
        <begin position="232"/>
        <end position="292"/>
    </location>
</feature>
<evidence type="ECO:0000313" key="10">
    <source>
        <dbReference type="Proteomes" id="UP000245341"/>
    </source>
</evidence>
<dbReference type="OrthoDB" id="515799at2759"/>
<evidence type="ECO:0000256" key="6">
    <source>
        <dbReference type="ARBA" id="ARBA00076971"/>
    </source>
</evidence>
<feature type="compositionally biased region" description="Basic and acidic residues" evidence="8">
    <location>
        <begin position="92"/>
        <end position="108"/>
    </location>
</feature>
<protein>
    <recommendedName>
        <fullName evidence="5">Protein cramped-like</fullName>
    </recommendedName>
    <alternativeName>
        <fullName evidence="7">Cramped chromatin regulator homolog 1</fullName>
    </alternativeName>
    <alternativeName>
        <fullName evidence="6">Hematological and neurological expressed 1-like protein</fullName>
    </alternativeName>
</protein>
<evidence type="ECO:0000313" key="11">
    <source>
        <dbReference type="RefSeq" id="XP_030893386.1"/>
    </source>
</evidence>
<evidence type="ECO:0000256" key="8">
    <source>
        <dbReference type="SAM" id="MobiDB-lite"/>
    </source>
</evidence>
<dbReference type="GO" id="GO:0007389">
    <property type="term" value="P:pattern specification process"/>
    <property type="evidence" value="ECO:0007669"/>
    <property type="project" value="TreeGrafter"/>
</dbReference>
<dbReference type="GO" id="GO:0003682">
    <property type="term" value="F:chromatin binding"/>
    <property type="evidence" value="ECO:0007669"/>
    <property type="project" value="InterPro"/>
</dbReference>
<keyword evidence="2" id="KW-0238">DNA-binding</keyword>
<evidence type="ECO:0000256" key="2">
    <source>
        <dbReference type="ARBA" id="ARBA00023125"/>
    </source>
</evidence>
<dbReference type="RefSeq" id="XP_030893386.1">
    <property type="nucleotide sequence ID" value="XM_031037526.1"/>
</dbReference>
<comment type="similarity">
    <text evidence="4">Belongs to the cramped family.</text>
</comment>
<dbReference type="AlphaFoldDB" id="A0A7F8RJJ6"/>
<accession>A0A7F8RJJ6</accession>
<evidence type="ECO:0000256" key="1">
    <source>
        <dbReference type="ARBA" id="ARBA00022553"/>
    </source>
</evidence>
<dbReference type="SMART" id="SM00717">
    <property type="entry name" value="SANT"/>
    <property type="match status" value="1"/>
</dbReference>
<dbReference type="PANTHER" id="PTHR21677">
    <property type="entry name" value="CRAMPED PROTEIN"/>
    <property type="match status" value="1"/>
</dbReference>
<evidence type="ECO:0000256" key="3">
    <source>
        <dbReference type="ARBA" id="ARBA00023242"/>
    </source>
</evidence>
<dbReference type="FunFam" id="1.10.10.60:FF:000439">
    <property type="entry name" value="Cramped chromatin regulator homolog 1"/>
    <property type="match status" value="1"/>
</dbReference>
<dbReference type="PANTHER" id="PTHR21677:SF1">
    <property type="entry name" value="PROTEIN CRAMPED-LIKE"/>
    <property type="match status" value="1"/>
</dbReference>
<dbReference type="Proteomes" id="UP000245341">
    <property type="component" value="Unplaced"/>
</dbReference>
<dbReference type="InterPro" id="IPR017884">
    <property type="entry name" value="SANT_dom"/>
</dbReference>
<dbReference type="GO" id="GO:0003677">
    <property type="term" value="F:DNA binding"/>
    <property type="evidence" value="ECO:0007669"/>
    <property type="project" value="UniProtKB-KW"/>
</dbReference>
<keyword evidence="10" id="KW-1185">Reference proteome</keyword>
<evidence type="ECO:0000256" key="4">
    <source>
        <dbReference type="ARBA" id="ARBA00061503"/>
    </source>
</evidence>
<feature type="region of interest" description="Disordered" evidence="8">
    <location>
        <begin position="1"/>
        <end position="233"/>
    </location>
</feature>
<feature type="compositionally biased region" description="Basic and acidic residues" evidence="8">
    <location>
        <begin position="219"/>
        <end position="233"/>
    </location>
</feature>
<dbReference type="GeneID" id="115943842"/>